<name>A0A345XJ10_9ACTN</name>
<feature type="domain" description="Aminotransferase class V" evidence="2">
    <location>
        <begin position="59"/>
        <end position="240"/>
    </location>
</feature>
<keyword evidence="4" id="KW-1185">Reference proteome</keyword>
<reference evidence="3 4" key="1">
    <citation type="submission" date="2018-07" db="EMBL/GenBank/DDBJ databases">
        <title>Draft genome of the type strain Streptomyces armeniacus ATCC 15676.</title>
        <authorList>
            <person name="Labana P."/>
            <person name="Gosse J.T."/>
            <person name="Boddy C.N."/>
        </authorList>
    </citation>
    <scope>NUCLEOTIDE SEQUENCE [LARGE SCALE GENOMIC DNA]</scope>
    <source>
        <strain evidence="3 4">ATCC 15676</strain>
    </source>
</reference>
<feature type="compositionally biased region" description="Low complexity" evidence="1">
    <location>
        <begin position="347"/>
        <end position="370"/>
    </location>
</feature>
<sequence length="417" mass="44500">MTDPDTAPPGIAAAAAEFGPFEGRVWCNTAHQGPLPRSAVEASRHAVALKAVPHRIADEDFRQVPEELRALLAELVGGSPEQIALGDSTSHGMHLIANGLRWQDGDEVLVLAGDYPATVLPWRRLAPYGVRTTALRPAGGLLTAAELEAAITPRTRVAAVTWVDSFTGRALDLDALGAVCRRSGVLLVVNTSQALGARPLDVSRTPVDAVVSCGYKWLCGPYGTGFSWLRPDLLERLTPQHAYWLAMRYGHGGLDRMRDTVLRDDLGVRAFDVFCPADFLNVLPWTASLRLLLAAGVDEVAAWDQALVGRFVAGLDRDRYRLVSPAGGAGRSTLVVLRDRADDRAAADNADGAEGTTRTGSAARTEATAATEARHRQLTAAGVDTAFREGALRVSLHLFHTAADVDRVLAALHAPAP</sequence>
<gene>
    <name evidence="3" type="ORF">DVA86_02170</name>
</gene>
<feature type="region of interest" description="Disordered" evidence="1">
    <location>
        <begin position="346"/>
        <end position="370"/>
    </location>
</feature>
<dbReference type="Gene3D" id="3.90.1150.10">
    <property type="entry name" value="Aspartate Aminotransferase, domain 1"/>
    <property type="match status" value="1"/>
</dbReference>
<keyword evidence="3" id="KW-0808">Transferase</keyword>
<dbReference type="GO" id="GO:0008483">
    <property type="term" value="F:transaminase activity"/>
    <property type="evidence" value="ECO:0007669"/>
    <property type="project" value="UniProtKB-KW"/>
</dbReference>
<dbReference type="InterPro" id="IPR015421">
    <property type="entry name" value="PyrdxlP-dep_Trfase_major"/>
</dbReference>
<evidence type="ECO:0000313" key="3">
    <source>
        <dbReference type="EMBL" id="AXK31626.1"/>
    </source>
</evidence>
<dbReference type="SUPFAM" id="SSF53383">
    <property type="entry name" value="PLP-dependent transferases"/>
    <property type="match status" value="1"/>
</dbReference>
<accession>A0A345XJ10</accession>
<dbReference type="InterPro" id="IPR015424">
    <property type="entry name" value="PyrdxlP-dep_Trfase"/>
</dbReference>
<dbReference type="Gene3D" id="3.40.640.10">
    <property type="entry name" value="Type I PLP-dependent aspartate aminotransferase-like (Major domain)"/>
    <property type="match status" value="1"/>
</dbReference>
<evidence type="ECO:0000313" key="4">
    <source>
        <dbReference type="Proteomes" id="UP000254425"/>
    </source>
</evidence>
<keyword evidence="3" id="KW-0032">Aminotransferase</keyword>
<proteinExistence type="predicted"/>
<organism evidence="3 4">
    <name type="scientific">Streptomyces armeniacus</name>
    <dbReference type="NCBI Taxonomy" id="83291"/>
    <lineage>
        <taxon>Bacteria</taxon>
        <taxon>Bacillati</taxon>
        <taxon>Actinomycetota</taxon>
        <taxon>Actinomycetes</taxon>
        <taxon>Kitasatosporales</taxon>
        <taxon>Streptomycetaceae</taxon>
        <taxon>Streptomyces</taxon>
    </lineage>
</organism>
<protein>
    <submittedName>
        <fullName evidence="3">Aminotransferase class V-fold PLP-dependent enzyme</fullName>
    </submittedName>
</protein>
<dbReference type="InterPro" id="IPR015422">
    <property type="entry name" value="PyrdxlP-dep_Trfase_small"/>
</dbReference>
<dbReference type="RefSeq" id="WP_208875274.1">
    <property type="nucleotide sequence ID" value="NZ_CP031320.1"/>
</dbReference>
<dbReference type="InterPro" id="IPR000192">
    <property type="entry name" value="Aminotrans_V_dom"/>
</dbReference>
<dbReference type="Pfam" id="PF00266">
    <property type="entry name" value="Aminotran_5"/>
    <property type="match status" value="1"/>
</dbReference>
<dbReference type="EMBL" id="CP031320">
    <property type="protein sequence ID" value="AXK31626.1"/>
    <property type="molecule type" value="Genomic_DNA"/>
</dbReference>
<evidence type="ECO:0000259" key="2">
    <source>
        <dbReference type="Pfam" id="PF00266"/>
    </source>
</evidence>
<evidence type="ECO:0000256" key="1">
    <source>
        <dbReference type="SAM" id="MobiDB-lite"/>
    </source>
</evidence>
<dbReference type="PANTHER" id="PTHR43586:SF15">
    <property type="entry name" value="BLR3095 PROTEIN"/>
    <property type="match status" value="1"/>
</dbReference>
<dbReference type="KEGG" id="sarm:DVA86_02170"/>
<dbReference type="Proteomes" id="UP000254425">
    <property type="component" value="Chromosome"/>
</dbReference>
<dbReference type="PANTHER" id="PTHR43586">
    <property type="entry name" value="CYSTEINE DESULFURASE"/>
    <property type="match status" value="1"/>
</dbReference>
<dbReference type="AlphaFoldDB" id="A0A345XJ10"/>